<dbReference type="AlphaFoldDB" id="G6Y4H9"/>
<dbReference type="Proteomes" id="UP000002949">
    <property type="component" value="Unassembled WGS sequence"/>
</dbReference>
<dbReference type="Gene3D" id="3.60.15.10">
    <property type="entry name" value="Ribonuclease Z/Hydroxyacylglutathione hydrolase-like"/>
    <property type="match status" value="1"/>
</dbReference>
<dbReference type="OrthoDB" id="9803916at2"/>
<dbReference type="KEGG" id="mamo:A6B35_00915"/>
<feature type="domain" description="Metallo-beta-lactamase" evidence="1">
    <location>
        <begin position="41"/>
        <end position="242"/>
    </location>
</feature>
<reference evidence="2 3" key="1">
    <citation type="journal article" date="2012" name="J. Bacteriol.">
        <title>Draft Genome Sequence of Plant Growth-Promoting Rhizobium Mesorhizobium amorphae, Isolated from Zinc-Lead Mine Tailings.</title>
        <authorList>
            <person name="Hao X."/>
            <person name="Lin Y."/>
            <person name="Johnstone L."/>
            <person name="Baltrus D.A."/>
            <person name="Miller S.J."/>
            <person name="Wei G."/>
            <person name="Rensing C."/>
        </authorList>
    </citation>
    <scope>NUCLEOTIDE SEQUENCE [LARGE SCALE GENOMIC DNA]</scope>
    <source>
        <strain evidence="2 3">CCNWGS0123</strain>
    </source>
</reference>
<dbReference type="PANTHER" id="PTHR46018:SF2">
    <property type="entry name" value="ZINC PHOSPHODIESTERASE ELAC PROTEIN 1"/>
    <property type="match status" value="1"/>
</dbReference>
<dbReference type="InterPro" id="IPR001279">
    <property type="entry name" value="Metallo-B-lactamas"/>
</dbReference>
<dbReference type="SUPFAM" id="SSF56281">
    <property type="entry name" value="Metallo-hydrolase/oxidoreductase"/>
    <property type="match status" value="1"/>
</dbReference>
<dbReference type="GO" id="GO:0042781">
    <property type="term" value="F:3'-tRNA processing endoribonuclease activity"/>
    <property type="evidence" value="ECO:0007669"/>
    <property type="project" value="TreeGrafter"/>
</dbReference>
<dbReference type="EMBL" id="AGSN01000052">
    <property type="protein sequence ID" value="EHH13402.1"/>
    <property type="molecule type" value="Genomic_DNA"/>
</dbReference>
<dbReference type="STRING" id="1082933.A6B35_00915"/>
<gene>
    <name evidence="2" type="ORF">MEA186_04189</name>
</gene>
<dbReference type="eggNOG" id="COG1235">
    <property type="taxonomic scope" value="Bacteria"/>
</dbReference>
<evidence type="ECO:0000313" key="2">
    <source>
        <dbReference type="EMBL" id="EHH13402.1"/>
    </source>
</evidence>
<proteinExistence type="predicted"/>
<accession>G6Y4H9</accession>
<dbReference type="CDD" id="cd07715">
    <property type="entry name" value="TaR3-like_MBL-fold"/>
    <property type="match status" value="1"/>
</dbReference>
<dbReference type="RefSeq" id="WP_006200275.1">
    <property type="nucleotide sequence ID" value="NZ_AGSN01000052.1"/>
</dbReference>
<evidence type="ECO:0000259" key="1">
    <source>
        <dbReference type="Pfam" id="PF12706"/>
    </source>
</evidence>
<evidence type="ECO:0000313" key="3">
    <source>
        <dbReference type="Proteomes" id="UP000002949"/>
    </source>
</evidence>
<protein>
    <recommendedName>
        <fullName evidence="1">Metallo-beta-lactamase domain-containing protein</fullName>
    </recommendedName>
</protein>
<dbReference type="PANTHER" id="PTHR46018">
    <property type="entry name" value="ZINC PHOSPHODIESTERASE ELAC PROTEIN 1"/>
    <property type="match status" value="1"/>
</dbReference>
<keyword evidence="3" id="KW-1185">Reference proteome</keyword>
<dbReference type="Pfam" id="PF12706">
    <property type="entry name" value="Lactamase_B_2"/>
    <property type="match status" value="1"/>
</dbReference>
<name>G6Y4H9_9HYPH</name>
<dbReference type="InterPro" id="IPR036866">
    <property type="entry name" value="RibonucZ/Hydroxyglut_hydro"/>
</dbReference>
<organism evidence="2 3">
    <name type="scientific">Mesorhizobium amorphae CCNWGS0123</name>
    <dbReference type="NCBI Taxonomy" id="1082933"/>
    <lineage>
        <taxon>Bacteria</taxon>
        <taxon>Pseudomonadati</taxon>
        <taxon>Pseudomonadota</taxon>
        <taxon>Alphaproteobacteria</taxon>
        <taxon>Hyphomicrobiales</taxon>
        <taxon>Phyllobacteriaceae</taxon>
        <taxon>Mesorhizobium</taxon>
    </lineage>
</organism>
<sequence>MDDDVFLVRFWGVRGSISVSGPEFSRYGGNTICIEMRCGKHTLLFDAGSGLRPAGWALQASGVTDFDLFFTHCHYDHIIGLPAFKPIYDRSVKVRLWSGHLAGRMTTRQMVDEFMRPPWFPVKLDICKASIDCRDFVSGDVLRPREGVVVRTGSLNHPGGCVGYRVEWGGRVVAVITDTEHEPDKLDQTVLGLIQDADLVIYDCAYTEEEMERRRGNGHSTWQQGVKLCEAAGARELALFHHDPTRTDEELDEIEKLAKDRFAGAFAARDGQTVKFPVSLHKKR</sequence>
<dbReference type="PATRIC" id="fig|1082933.3.peg.771"/>